<dbReference type="EMBL" id="BARS01042615">
    <property type="protein sequence ID" value="GAG30736.1"/>
    <property type="molecule type" value="Genomic_DNA"/>
</dbReference>
<organism evidence="2">
    <name type="scientific">marine sediment metagenome</name>
    <dbReference type="NCBI Taxonomy" id="412755"/>
    <lineage>
        <taxon>unclassified sequences</taxon>
        <taxon>metagenomes</taxon>
        <taxon>ecological metagenomes</taxon>
    </lineage>
</organism>
<name>X0Y1E4_9ZZZZ</name>
<evidence type="ECO:0000256" key="1">
    <source>
        <dbReference type="SAM" id="Phobius"/>
    </source>
</evidence>
<feature type="transmembrane region" description="Helical" evidence="1">
    <location>
        <begin position="71"/>
        <end position="92"/>
    </location>
</feature>
<comment type="caution">
    <text evidence="2">The sequence shown here is derived from an EMBL/GenBank/DDBJ whole genome shotgun (WGS) entry which is preliminary data.</text>
</comment>
<keyword evidence="1" id="KW-0812">Transmembrane</keyword>
<evidence type="ECO:0000313" key="2">
    <source>
        <dbReference type="EMBL" id="GAG30736.1"/>
    </source>
</evidence>
<reference evidence="2" key="1">
    <citation type="journal article" date="2014" name="Front. Microbiol.">
        <title>High frequency of phylogenetically diverse reductive dehalogenase-homologous genes in deep subseafloor sedimentary metagenomes.</title>
        <authorList>
            <person name="Kawai M."/>
            <person name="Futagami T."/>
            <person name="Toyoda A."/>
            <person name="Takaki Y."/>
            <person name="Nishi S."/>
            <person name="Hori S."/>
            <person name="Arai W."/>
            <person name="Tsubouchi T."/>
            <person name="Morono Y."/>
            <person name="Uchiyama I."/>
            <person name="Ito T."/>
            <person name="Fujiyama A."/>
            <person name="Inagaki F."/>
            <person name="Takami H."/>
        </authorList>
    </citation>
    <scope>NUCLEOTIDE SEQUENCE</scope>
    <source>
        <strain evidence="2">Expedition CK06-06</strain>
    </source>
</reference>
<proteinExistence type="predicted"/>
<sequence>MFANILKVDNLLFLILSILATYRIAQLIAYDDAPFALMERFRTYLGKKAAGGSKYGIWWSLAELIHCPYCIGLWIALLFALFSNNFLLYWLAIAGGQSFLENITHTRGE</sequence>
<keyword evidence="1" id="KW-1133">Transmembrane helix</keyword>
<dbReference type="InterPro" id="IPR010773">
    <property type="entry name" value="Mycophage_PG1_Gp7"/>
</dbReference>
<dbReference type="Pfam" id="PF07098">
    <property type="entry name" value="DUF1360"/>
    <property type="match status" value="1"/>
</dbReference>
<protein>
    <recommendedName>
        <fullName evidence="3">DUF1360 domain-containing protein</fullName>
    </recommendedName>
</protein>
<gene>
    <name evidence="2" type="ORF">S01H1_64645</name>
</gene>
<dbReference type="AlphaFoldDB" id="X0Y1E4"/>
<keyword evidence="1" id="KW-0472">Membrane</keyword>
<accession>X0Y1E4</accession>
<evidence type="ECO:0008006" key="3">
    <source>
        <dbReference type="Google" id="ProtNLM"/>
    </source>
</evidence>